<keyword evidence="5" id="KW-0443">Lipid metabolism</keyword>
<evidence type="ECO:0000256" key="3">
    <source>
        <dbReference type="ARBA" id="ARBA00022989"/>
    </source>
</evidence>
<keyword evidence="3 7" id="KW-1133">Transmembrane helix</keyword>
<dbReference type="RefSeq" id="WP_068006094.1">
    <property type="nucleotide sequence ID" value="NZ_FOFM01000001.1"/>
</dbReference>
<evidence type="ECO:0000313" key="9">
    <source>
        <dbReference type="EMBL" id="KZL18893.1"/>
    </source>
</evidence>
<feature type="transmembrane region" description="Helical" evidence="7">
    <location>
        <begin position="140"/>
        <end position="164"/>
    </location>
</feature>
<dbReference type="InterPro" id="IPR051689">
    <property type="entry name" value="Sterol_desaturase/TMEM195"/>
</dbReference>
<feature type="transmembrane region" description="Helical" evidence="7">
    <location>
        <begin position="46"/>
        <end position="68"/>
    </location>
</feature>
<evidence type="ECO:0000256" key="5">
    <source>
        <dbReference type="ARBA" id="ARBA00023098"/>
    </source>
</evidence>
<keyword evidence="10" id="KW-1185">Reference proteome</keyword>
<dbReference type="Proteomes" id="UP000076577">
    <property type="component" value="Unassembled WGS sequence"/>
</dbReference>
<dbReference type="PANTHER" id="PTHR21624">
    <property type="entry name" value="STEROL DESATURASE-RELATED PROTEIN"/>
    <property type="match status" value="1"/>
</dbReference>
<evidence type="ECO:0000256" key="4">
    <source>
        <dbReference type="ARBA" id="ARBA00023002"/>
    </source>
</evidence>
<evidence type="ECO:0000256" key="6">
    <source>
        <dbReference type="ARBA" id="ARBA00023136"/>
    </source>
</evidence>
<evidence type="ECO:0000313" key="10">
    <source>
        <dbReference type="Proteomes" id="UP000076577"/>
    </source>
</evidence>
<feature type="transmembrane region" description="Helical" evidence="7">
    <location>
        <begin position="74"/>
        <end position="97"/>
    </location>
</feature>
<dbReference type="PANTHER" id="PTHR21624:SF1">
    <property type="entry name" value="ALKYLGLYCEROL MONOOXYGENASE"/>
    <property type="match status" value="1"/>
</dbReference>
<evidence type="ECO:0000256" key="7">
    <source>
        <dbReference type="SAM" id="Phobius"/>
    </source>
</evidence>
<reference evidence="9 10" key="1">
    <citation type="journal article" date="2016" name="Front. Microbiol.">
        <title>Comparative Genomic Analysis Reveals a Diverse Repertoire of Genes Involved in Prokaryote-Eukaryote Interactions within the Pseudovibrio Genus.</title>
        <authorList>
            <person name="Romano S."/>
            <person name="Fernandez-Guerra A."/>
            <person name="Reen F.J."/>
            <person name="Glockner F.O."/>
            <person name="Crowley S.P."/>
            <person name="O'Sullivan O."/>
            <person name="Cotter P.D."/>
            <person name="Adams C."/>
            <person name="Dobson A.D."/>
            <person name="O'Gara F."/>
        </authorList>
    </citation>
    <scope>NUCLEOTIDE SEQUENCE [LARGE SCALE GENOMIC DNA]</scope>
    <source>
        <strain evidence="9 10">Ad2</strain>
    </source>
</reference>
<proteinExistence type="predicted"/>
<keyword evidence="6 7" id="KW-0472">Membrane</keyword>
<feature type="transmembrane region" description="Helical" evidence="7">
    <location>
        <begin position="6"/>
        <end position="25"/>
    </location>
</feature>
<accession>A0A165YJC6</accession>
<dbReference type="AlphaFoldDB" id="A0A165YJC6"/>
<sequence length="283" mass="32284">MEDGAIRLGIFAGAFLVFALLEIFIPRRSESQERTQRWSTNLILSALNTLMLRFALPFAAVSTAYWAQTEGFGLSYWLGINTVIAGVFSFFILDLAVWAMHVASHKIPFLWHMHKVHHTDPRFDVTTALRFHPMEIALSMLWKVGVVAFLGAPVLSVVIFEVVLNAAAMFNHANIKLPEKADRFLRWMIVTPDMHRIHHSTRPSETDSNYGFNFPWWDRMFATYVQDPKGGQEKITFGLHEFQGKEPRQLGWSLLLPFKALAHLQGWVSSRVNKDGTPKTDDS</sequence>
<dbReference type="GO" id="GO:0016020">
    <property type="term" value="C:membrane"/>
    <property type="evidence" value="ECO:0007669"/>
    <property type="project" value="GOC"/>
</dbReference>
<comment type="caution">
    <text evidence="9">The sequence shown here is derived from an EMBL/GenBank/DDBJ whole genome shotgun (WGS) entry which is preliminary data.</text>
</comment>
<dbReference type="GO" id="GO:0006643">
    <property type="term" value="P:membrane lipid metabolic process"/>
    <property type="evidence" value="ECO:0007669"/>
    <property type="project" value="TreeGrafter"/>
</dbReference>
<keyword evidence="4" id="KW-0560">Oxidoreductase</keyword>
<keyword evidence="2 7" id="KW-0812">Transmembrane</keyword>
<evidence type="ECO:0000256" key="1">
    <source>
        <dbReference type="ARBA" id="ARBA00004127"/>
    </source>
</evidence>
<dbReference type="EMBL" id="LMCB01000017">
    <property type="protein sequence ID" value="KZL18893.1"/>
    <property type="molecule type" value="Genomic_DNA"/>
</dbReference>
<feature type="domain" description="Fatty acid hydroxylase" evidence="8">
    <location>
        <begin position="88"/>
        <end position="223"/>
    </location>
</feature>
<protein>
    <submittedName>
        <fullName evidence="9">Fatty acid hydroxylase superfamily protein</fullName>
    </submittedName>
</protein>
<evidence type="ECO:0000259" key="8">
    <source>
        <dbReference type="Pfam" id="PF04116"/>
    </source>
</evidence>
<dbReference type="GO" id="GO:0012505">
    <property type="term" value="C:endomembrane system"/>
    <property type="evidence" value="ECO:0007669"/>
    <property type="project" value="UniProtKB-SubCell"/>
</dbReference>
<organism evidence="9 10">
    <name type="scientific">Pseudovibrio axinellae</name>
    <dbReference type="NCBI Taxonomy" id="989403"/>
    <lineage>
        <taxon>Bacteria</taxon>
        <taxon>Pseudomonadati</taxon>
        <taxon>Pseudomonadota</taxon>
        <taxon>Alphaproteobacteria</taxon>
        <taxon>Hyphomicrobiales</taxon>
        <taxon>Stappiaceae</taxon>
        <taxon>Pseudovibrio</taxon>
    </lineage>
</organism>
<dbReference type="GO" id="GO:0050479">
    <property type="term" value="F:glyceryl-ether monooxygenase activity"/>
    <property type="evidence" value="ECO:0007669"/>
    <property type="project" value="TreeGrafter"/>
</dbReference>
<dbReference type="OrthoDB" id="9770329at2"/>
<dbReference type="GO" id="GO:0005506">
    <property type="term" value="F:iron ion binding"/>
    <property type="evidence" value="ECO:0007669"/>
    <property type="project" value="InterPro"/>
</dbReference>
<dbReference type="PATRIC" id="fig|989403.3.peg.2570"/>
<dbReference type="Pfam" id="PF04116">
    <property type="entry name" value="FA_hydroxylase"/>
    <property type="match status" value="1"/>
</dbReference>
<comment type="subcellular location">
    <subcellularLocation>
        <location evidence="1">Endomembrane system</location>
        <topology evidence="1">Multi-pass membrane protein</topology>
    </subcellularLocation>
</comment>
<name>A0A165YJC6_9HYPH</name>
<dbReference type="GO" id="GO:0008610">
    <property type="term" value="P:lipid biosynthetic process"/>
    <property type="evidence" value="ECO:0007669"/>
    <property type="project" value="InterPro"/>
</dbReference>
<gene>
    <name evidence="9" type="ORF">PsAD2_02409</name>
</gene>
<dbReference type="STRING" id="989403.SAMN05421798_101632"/>
<evidence type="ECO:0000256" key="2">
    <source>
        <dbReference type="ARBA" id="ARBA00022692"/>
    </source>
</evidence>
<dbReference type="InterPro" id="IPR006694">
    <property type="entry name" value="Fatty_acid_hydroxylase"/>
</dbReference>